<dbReference type="RefSeq" id="WP_377096324.1">
    <property type="nucleotide sequence ID" value="NZ_JBHSJM010000001.1"/>
</dbReference>
<dbReference type="Gene3D" id="3.90.850.10">
    <property type="entry name" value="Fumarylacetoacetase-like, C-terminal domain"/>
    <property type="match status" value="1"/>
</dbReference>
<dbReference type="Pfam" id="PF18985">
    <property type="entry name" value="DUF5718"/>
    <property type="match status" value="1"/>
</dbReference>
<dbReference type="Proteomes" id="UP001597297">
    <property type="component" value="Unassembled WGS sequence"/>
</dbReference>
<dbReference type="InterPro" id="IPR043776">
    <property type="entry name" value="DUF5718"/>
</dbReference>
<dbReference type="InterPro" id="IPR036663">
    <property type="entry name" value="Fumarylacetoacetase_C_sf"/>
</dbReference>
<proteinExistence type="predicted"/>
<keyword evidence="2" id="KW-1185">Reference proteome</keyword>
<accession>A0ABW5DX61</accession>
<evidence type="ECO:0000313" key="2">
    <source>
        <dbReference type="Proteomes" id="UP001597297"/>
    </source>
</evidence>
<reference evidence="2" key="1">
    <citation type="journal article" date="2019" name="Int. J. Syst. Evol. Microbiol.">
        <title>The Global Catalogue of Microorganisms (GCM) 10K type strain sequencing project: providing services to taxonomists for standard genome sequencing and annotation.</title>
        <authorList>
            <consortium name="The Broad Institute Genomics Platform"/>
            <consortium name="The Broad Institute Genome Sequencing Center for Infectious Disease"/>
            <person name="Wu L."/>
            <person name="Ma J."/>
        </authorList>
    </citation>
    <scope>NUCLEOTIDE SEQUENCE [LARGE SCALE GENOMIC DNA]</scope>
    <source>
        <strain evidence="2">JCM 16545</strain>
    </source>
</reference>
<evidence type="ECO:0000313" key="1">
    <source>
        <dbReference type="EMBL" id="MFD2274921.1"/>
    </source>
</evidence>
<comment type="caution">
    <text evidence="1">The sequence shown here is derived from an EMBL/GenBank/DDBJ whole genome shotgun (WGS) entry which is preliminary data.</text>
</comment>
<name>A0ABW5DX61_9BACT</name>
<sequence length="296" mass="32570">MHFTTLSELTNNQNWVGLGIAGNQAEHLNQAGEADDFKEVVALENAPKGIFPWYIPGHDSFLGTNPLSSDKLNHNGEPVLQPEPEIALVVKFTYASDASETSVEDLDVLGFTAFNDCSRRVNAPKISIKKNWGEATQGMSKDILPINDFNLPGGTIDSFRLTCYLKRNGEFLQYGKDTAVSDYCYFNQTLVDWMVNQINTQTDHGPLEPLSAMLAYSKPAYGIIAIGATCYSDFGNSNQRFLQENDEIFIIAYDASHHTNTDIQTSLTNNSPLKNEGSLIILQQSVTTSALATTSI</sequence>
<organism evidence="1 2">
    <name type="scientific">Rubritalea spongiae</name>
    <dbReference type="NCBI Taxonomy" id="430797"/>
    <lineage>
        <taxon>Bacteria</taxon>
        <taxon>Pseudomonadati</taxon>
        <taxon>Verrucomicrobiota</taxon>
        <taxon>Verrucomicrobiia</taxon>
        <taxon>Verrucomicrobiales</taxon>
        <taxon>Rubritaleaceae</taxon>
        <taxon>Rubritalea</taxon>
    </lineage>
</organism>
<gene>
    <name evidence="1" type="ORF">ACFSQZ_00430</name>
</gene>
<protein>
    <submittedName>
        <fullName evidence="1">DUF5718 family protein</fullName>
    </submittedName>
</protein>
<dbReference type="EMBL" id="JBHUJC010000001">
    <property type="protein sequence ID" value="MFD2274921.1"/>
    <property type="molecule type" value="Genomic_DNA"/>
</dbReference>